<feature type="region of interest" description="Disordered" evidence="1">
    <location>
        <begin position="752"/>
        <end position="838"/>
    </location>
</feature>
<gene>
    <name evidence="2" type="ORF">VKT23_006376</name>
</gene>
<feature type="compositionally biased region" description="Basic and acidic residues" evidence="1">
    <location>
        <begin position="944"/>
        <end position="953"/>
    </location>
</feature>
<name>A0ABR1JQF7_9AGAR</name>
<feature type="compositionally biased region" description="Basic and acidic residues" evidence="1">
    <location>
        <begin position="271"/>
        <end position="313"/>
    </location>
</feature>
<evidence type="ECO:0008006" key="4">
    <source>
        <dbReference type="Google" id="ProtNLM"/>
    </source>
</evidence>
<feature type="compositionally biased region" description="Basic and acidic residues" evidence="1">
    <location>
        <begin position="1012"/>
        <end position="1035"/>
    </location>
</feature>
<feature type="compositionally biased region" description="Basic residues" evidence="1">
    <location>
        <begin position="52"/>
        <end position="68"/>
    </location>
</feature>
<feature type="compositionally biased region" description="Basic and acidic residues" evidence="1">
    <location>
        <begin position="321"/>
        <end position="331"/>
    </location>
</feature>
<feature type="compositionally biased region" description="Basic and acidic residues" evidence="1">
    <location>
        <begin position="356"/>
        <end position="365"/>
    </location>
</feature>
<organism evidence="2 3">
    <name type="scientific">Marasmiellus scandens</name>
    <dbReference type="NCBI Taxonomy" id="2682957"/>
    <lineage>
        <taxon>Eukaryota</taxon>
        <taxon>Fungi</taxon>
        <taxon>Dikarya</taxon>
        <taxon>Basidiomycota</taxon>
        <taxon>Agaricomycotina</taxon>
        <taxon>Agaricomycetes</taxon>
        <taxon>Agaricomycetidae</taxon>
        <taxon>Agaricales</taxon>
        <taxon>Marasmiineae</taxon>
        <taxon>Omphalotaceae</taxon>
        <taxon>Marasmiellus</taxon>
    </lineage>
</organism>
<feature type="region of interest" description="Disordered" evidence="1">
    <location>
        <begin position="271"/>
        <end position="365"/>
    </location>
</feature>
<feature type="compositionally biased region" description="Low complexity" evidence="1">
    <location>
        <begin position="829"/>
        <end position="838"/>
    </location>
</feature>
<feature type="compositionally biased region" description="Low complexity" evidence="1">
    <location>
        <begin position="1116"/>
        <end position="1137"/>
    </location>
</feature>
<evidence type="ECO:0000313" key="2">
    <source>
        <dbReference type="EMBL" id="KAK7464210.1"/>
    </source>
</evidence>
<protein>
    <recommendedName>
        <fullName evidence="4">FCP1 homology domain-containing protein</fullName>
    </recommendedName>
</protein>
<comment type="caution">
    <text evidence="2">The sequence shown here is derived from an EMBL/GenBank/DDBJ whole genome shotgun (WGS) entry which is preliminary data.</text>
</comment>
<feature type="region of interest" description="Disordered" evidence="1">
    <location>
        <begin position="896"/>
        <end position="953"/>
    </location>
</feature>
<feature type="compositionally biased region" description="Basic residues" evidence="1">
    <location>
        <begin position="1098"/>
        <end position="1109"/>
    </location>
</feature>
<feature type="compositionally biased region" description="Acidic residues" evidence="1">
    <location>
        <begin position="993"/>
        <end position="1011"/>
    </location>
</feature>
<feature type="region of interest" description="Disordered" evidence="1">
    <location>
        <begin position="639"/>
        <end position="736"/>
    </location>
</feature>
<evidence type="ECO:0000256" key="1">
    <source>
        <dbReference type="SAM" id="MobiDB-lite"/>
    </source>
</evidence>
<feature type="region of interest" description="Disordered" evidence="1">
    <location>
        <begin position="52"/>
        <end position="88"/>
    </location>
</feature>
<feature type="compositionally biased region" description="Polar residues" evidence="1">
    <location>
        <begin position="700"/>
        <end position="724"/>
    </location>
</feature>
<feature type="compositionally biased region" description="Basic and acidic residues" evidence="1">
    <location>
        <begin position="1138"/>
        <end position="1160"/>
    </location>
</feature>
<dbReference type="InterPro" id="IPR023214">
    <property type="entry name" value="HAD_sf"/>
</dbReference>
<reference evidence="2 3" key="1">
    <citation type="submission" date="2024-01" db="EMBL/GenBank/DDBJ databases">
        <title>A draft genome for the cacao thread blight pathogen Marasmiellus scandens.</title>
        <authorList>
            <person name="Baruah I.K."/>
            <person name="Leung J."/>
            <person name="Bukari Y."/>
            <person name="Amoako-Attah I."/>
            <person name="Meinhardt L.W."/>
            <person name="Bailey B.A."/>
            <person name="Cohen S.P."/>
        </authorList>
    </citation>
    <scope>NUCLEOTIDE SEQUENCE [LARGE SCALE GENOMIC DNA]</scope>
    <source>
        <strain evidence="2 3">GH-19</strain>
    </source>
</reference>
<keyword evidence="3" id="KW-1185">Reference proteome</keyword>
<evidence type="ECO:0000313" key="3">
    <source>
        <dbReference type="Proteomes" id="UP001498398"/>
    </source>
</evidence>
<dbReference type="Proteomes" id="UP001498398">
    <property type="component" value="Unassembled WGS sequence"/>
</dbReference>
<proteinExistence type="predicted"/>
<feature type="compositionally biased region" description="Low complexity" evidence="1">
    <location>
        <begin position="919"/>
        <end position="931"/>
    </location>
</feature>
<feature type="region of interest" description="Disordered" evidence="1">
    <location>
        <begin position="1097"/>
        <end position="1243"/>
    </location>
</feature>
<feature type="compositionally biased region" description="Low complexity" evidence="1">
    <location>
        <begin position="1169"/>
        <end position="1180"/>
    </location>
</feature>
<dbReference type="EMBL" id="JBANRG010000008">
    <property type="protein sequence ID" value="KAK7464210.1"/>
    <property type="molecule type" value="Genomic_DNA"/>
</dbReference>
<feature type="compositionally biased region" description="Polar residues" evidence="1">
    <location>
        <begin position="488"/>
        <end position="497"/>
    </location>
</feature>
<feature type="region of interest" description="Disordered" evidence="1">
    <location>
        <begin position="992"/>
        <end position="1049"/>
    </location>
</feature>
<feature type="compositionally biased region" description="Low complexity" evidence="1">
    <location>
        <begin position="676"/>
        <end position="690"/>
    </location>
</feature>
<feature type="compositionally biased region" description="Polar residues" evidence="1">
    <location>
        <begin position="752"/>
        <end position="764"/>
    </location>
</feature>
<feature type="region of interest" description="Disordered" evidence="1">
    <location>
        <begin position="184"/>
        <end position="210"/>
    </location>
</feature>
<feature type="region of interest" description="Disordered" evidence="1">
    <location>
        <begin position="482"/>
        <end position="601"/>
    </location>
</feature>
<feature type="compositionally biased region" description="Low complexity" evidence="1">
    <location>
        <begin position="546"/>
        <end position="586"/>
    </location>
</feature>
<feature type="compositionally biased region" description="Basic and acidic residues" evidence="1">
    <location>
        <begin position="339"/>
        <end position="349"/>
    </location>
</feature>
<feature type="compositionally biased region" description="Pro residues" evidence="1">
    <location>
        <begin position="1181"/>
        <end position="1196"/>
    </location>
</feature>
<sequence length="1317" mass="143066">MAVLKRWKETRTNTVFGNTNFALVRHIDFSVFRVLFVFTLWKLSLHARHRTRMARGHARNPHKFPKRRNNNDDYKESLPSQDVDIESLETRKEKTYSDAYGSGYNYNPHTSALSAQSSYTSMAFYAPSSSSQYGYGYTEEIGYEVDPYGDEFNEGFGGLGKDNSFGEDSRAALAAAATTSAWGTKQYSSSAYQPPPPGTTSQFSSYPPRRNLHEGAEMQAELIPSEPSPSYLSTSSLPSEILEDPSEERKLLILDLNGTLLYRAPPRKRDLYARRGERRERERGDKDGGKGPRGQKDKEKEPTEKDEFGRDVPRAQPASFTERDEFGRDVPRGQPASFVEKDEFGRETRPSAPPTPKEEKDAWDPYKDPLYLSTRPLRAVHTRPYIPSFVRYLFHEETRKWLDVMVWSSAQPHSVDDMVARVFGGRDSSKEIEGKGKGKEEGGRDKLIAVWARDTLGLDKSQYHSKSQTTKNLEKPWAELTPLIPGNEESNPSQSVPMLSPLEEKKDEEEREESEVRMALEKSSDDAESGTAQDAASIGETKPDEPASTSTPAPAPGPAAAVSTSDSHAEPPSSSSQTQTTDTVSTNKNPKRYTHSPLTTLLLDDSPLKARLQPWNHFCVPEYSREVWSRDGRVVPFVPSLTSGEGSGPTDAEIMAGPRTDTGAGTTDVGEGGEEGATTAGAGMETGTTDQLRFNDKDSNTATDTKINASLNDTATSSEVNADTNAAPETVADVDVDDADIQLQLSLDTSIDTSLVPTQPNSPARNLKKRKRTDTDTGSGSLPSLGPGAGANSQSVPGGEKVEESTEVDDDEIPGLGGPGLGLRFNTLPNANANPNPNVLSNTKSQSQLSDMSISTLESTSSAMSVRTVDTEIVDEMGNPLHVSGSLAHLGVGGRGGDGYDGMPPPSRVPARGGRLATSMSSSASYWTSGSIPDLDRNPNNNDAPDKNEDQRIPKKYDETILAVVGILDALKLQSNVAGWMRARGVFRSLLEGEGEGDEPSEVGESEEESEEKTGDTNENEKRTETEGAEGKGSEQEYAYESEEQDEEELEKLYERNVIKTLEDSNANANANVNAPLGRSTVVHPVFAGGIASVVGAGKKKERWRKKRRVDNGEGTAAAADSAPTTAPTVVPVFVDVDMSKVGEAETEMKEDIPEARPASDQEEVSAMDTDQPTSTTPTSDAPPPPLTAPSSPPLPSSTQDPASQLEPDSTTQPKERENQDSDDEIPGLGRFVFQGNPPPPEGAQIIDVDAMDVSEIAALGQNQTTVDELDPNRWFQYRDVRRYWVKRGKKALKELGIEVEAGVVGEVGVGGQVRAA</sequence>
<feature type="compositionally biased region" description="Low complexity" evidence="1">
    <location>
        <begin position="660"/>
        <end position="669"/>
    </location>
</feature>
<accession>A0ABR1JQF7</accession>
<dbReference type="Gene3D" id="3.40.50.1000">
    <property type="entry name" value="HAD superfamily/HAD-like"/>
    <property type="match status" value="1"/>
</dbReference>
<feature type="compositionally biased region" description="Acidic residues" evidence="1">
    <location>
        <begin position="1038"/>
        <end position="1049"/>
    </location>
</feature>
<feature type="compositionally biased region" description="Basic and acidic residues" evidence="1">
    <location>
        <begin position="514"/>
        <end position="525"/>
    </location>
</feature>